<dbReference type="Proteomes" id="UP000273786">
    <property type="component" value="Unassembled WGS sequence"/>
</dbReference>
<sequence>MTKKPFTTRLDPPVLALAQQLAETERRSITSVIELALIEYAERRGIKVSAKEGE</sequence>
<organism evidence="1 2">
    <name type="scientific">Mesorhizobium tamadayense</name>
    <dbReference type="NCBI Taxonomy" id="425306"/>
    <lineage>
        <taxon>Bacteria</taxon>
        <taxon>Pseudomonadati</taxon>
        <taxon>Pseudomonadota</taxon>
        <taxon>Alphaproteobacteria</taxon>
        <taxon>Hyphomicrobiales</taxon>
        <taxon>Phyllobacteriaceae</taxon>
        <taxon>Mesorhizobium</taxon>
    </lineage>
</organism>
<dbReference type="InterPro" id="IPR010985">
    <property type="entry name" value="Ribbon_hlx_hlx"/>
</dbReference>
<keyword evidence="2" id="KW-1185">Reference proteome</keyword>
<name>A0A3P3F2T4_9HYPH</name>
<evidence type="ECO:0000313" key="1">
    <source>
        <dbReference type="EMBL" id="RRH92929.1"/>
    </source>
</evidence>
<reference evidence="1 2" key="1">
    <citation type="submission" date="2018-11" db="EMBL/GenBank/DDBJ databases">
        <title>the genome of Mesorhizobium tamadayense DSM 28320.</title>
        <authorList>
            <person name="Gao J."/>
        </authorList>
    </citation>
    <scope>NUCLEOTIDE SEQUENCE [LARGE SCALE GENOMIC DNA]</scope>
    <source>
        <strain evidence="1 2">DSM 28320</strain>
    </source>
</reference>
<dbReference type="RefSeq" id="WP_125005639.1">
    <property type="nucleotide sequence ID" value="NZ_RQXT01000056.1"/>
</dbReference>
<accession>A0A3P3F2T4</accession>
<proteinExistence type="predicted"/>
<dbReference type="SUPFAM" id="SSF47598">
    <property type="entry name" value="Ribbon-helix-helix"/>
    <property type="match status" value="1"/>
</dbReference>
<dbReference type="GO" id="GO:0006355">
    <property type="term" value="P:regulation of DNA-templated transcription"/>
    <property type="evidence" value="ECO:0007669"/>
    <property type="project" value="InterPro"/>
</dbReference>
<dbReference type="OrthoDB" id="8090111at2"/>
<protein>
    <submittedName>
        <fullName evidence="1">Toxin-antitoxin system HicB family antitoxin</fullName>
    </submittedName>
</protein>
<evidence type="ECO:0000313" key="2">
    <source>
        <dbReference type="Proteomes" id="UP000273786"/>
    </source>
</evidence>
<dbReference type="EMBL" id="RQXT01000056">
    <property type="protein sequence ID" value="RRH92929.1"/>
    <property type="molecule type" value="Genomic_DNA"/>
</dbReference>
<gene>
    <name evidence="1" type="ORF">EH240_30775</name>
</gene>
<comment type="caution">
    <text evidence="1">The sequence shown here is derived from an EMBL/GenBank/DDBJ whole genome shotgun (WGS) entry which is preliminary data.</text>
</comment>
<dbReference type="AlphaFoldDB" id="A0A3P3F2T4"/>